<evidence type="ECO:0000313" key="17">
    <source>
        <dbReference type="Proteomes" id="UP000216147"/>
    </source>
</evidence>
<keyword evidence="7" id="KW-0406">Ion transport</keyword>
<evidence type="ECO:0000256" key="7">
    <source>
        <dbReference type="ARBA" id="ARBA00023065"/>
    </source>
</evidence>
<evidence type="ECO:0000259" key="14">
    <source>
        <dbReference type="Pfam" id="PF00593"/>
    </source>
</evidence>
<keyword evidence="8 12" id="KW-0798">TonB box</keyword>
<evidence type="ECO:0000256" key="10">
    <source>
        <dbReference type="ARBA" id="ARBA00023237"/>
    </source>
</evidence>
<evidence type="ECO:0000256" key="11">
    <source>
        <dbReference type="PROSITE-ProRule" id="PRU01360"/>
    </source>
</evidence>
<evidence type="ECO:0000256" key="5">
    <source>
        <dbReference type="ARBA" id="ARBA00022692"/>
    </source>
</evidence>
<evidence type="ECO:0000256" key="6">
    <source>
        <dbReference type="ARBA" id="ARBA00023004"/>
    </source>
</evidence>
<accession>A0A258HDG4</accession>
<dbReference type="InterPro" id="IPR039426">
    <property type="entry name" value="TonB-dep_rcpt-like"/>
</dbReference>
<evidence type="ECO:0000259" key="15">
    <source>
        <dbReference type="Pfam" id="PF07715"/>
    </source>
</evidence>
<dbReference type="Pfam" id="PF00593">
    <property type="entry name" value="TonB_dep_Rec_b-barrel"/>
    <property type="match status" value="1"/>
</dbReference>
<keyword evidence="13" id="KW-0732">Signal</keyword>
<comment type="subcellular location">
    <subcellularLocation>
        <location evidence="1 11">Cell outer membrane</location>
        <topology evidence="1 11">Multi-pass membrane protein</topology>
    </subcellularLocation>
</comment>
<feature type="domain" description="TonB-dependent receptor plug" evidence="15">
    <location>
        <begin position="59"/>
        <end position="166"/>
    </location>
</feature>
<dbReference type="PANTHER" id="PTHR32552:SF81">
    <property type="entry name" value="TONB-DEPENDENT OUTER MEMBRANE RECEPTOR"/>
    <property type="match status" value="1"/>
</dbReference>
<keyword evidence="9 11" id="KW-0472">Membrane</keyword>
<sequence>MAVSTKSLLMAGGAAALLMVVSGPAFAQSAGTQSATAQEDTSSVDDIVVTARRRSETLISVPVVVNVVTAETLERNRADDLSRIGELTPTVVVGAYKSNGGGSIAIRGISSPANQTGFEQAVSVAIDGVQTSDGRITQMGFFDLQQVEVLKGPQALFFGKNSPAGVISIKSADPTDQFEAGFRAGYEFEGDEATIDGYVSGPIAEGLNARLALRYRNLDGWLTNTAQPIANPFYTVASGAPIGAASLPGVSDSRPGDEEILGRLTLTAEIAPTITGRLKLFMGHNEDAGPGVATQNIGSCTGGSNPRVYGIADPFADCVADNRTTSGDLPDAIARTMRGYRGNNRAYGELDVFTGVLDFDWALTDTLNLSSTTGYNSTQYEFLSGLDQTTYSQLAFYNRQTNQEISQEFRLSSDYAGPLNFMLGAFFQATDLFTTNDTKLRDSNYQAASGRFSTYEDYAKQSGETQSVFGQLIYDLSDTIEIAGGVRWTRESKDFAKKNLYGIGTFATQNTNYAGSTIVGEIQGQFEDDNLSPEATITWRPDSNHTVFVAYKTGYKSGGFGLTSPLQTGTVIGDINFGSESASGFEAGAKGIFADGRLRANIAAFAYRFEDLQVNTYDPARIAYTINNAGEVQQRGFEADSVWQATDALSLRGAIAYVDAQFNDFVGQCYSYAFPTGTVRATAVAPTNCSFVNTTALTLQQDFDGRAPARAPQWSGSAGFTYETQIAGFGVALTGDGFYSDSYYAAETMAPATLQEAFWRYNAGVTVTSPDGRYTAQLIGRNLSDENYILYAADRTGGASVPGAIGEQRGVVARGREVALQFSAKF</sequence>
<name>A0A258HDG4_9CAUL</name>
<evidence type="ECO:0000313" key="16">
    <source>
        <dbReference type="EMBL" id="OYX54664.1"/>
    </source>
</evidence>
<keyword evidence="6" id="KW-0408">Iron</keyword>
<dbReference type="InterPro" id="IPR000531">
    <property type="entry name" value="Beta-barrel_TonB"/>
</dbReference>
<keyword evidence="16" id="KW-0675">Receptor</keyword>
<dbReference type="InterPro" id="IPR036942">
    <property type="entry name" value="Beta-barrel_TonB_sf"/>
</dbReference>
<dbReference type="SUPFAM" id="SSF56935">
    <property type="entry name" value="Porins"/>
    <property type="match status" value="1"/>
</dbReference>
<keyword evidence="10 11" id="KW-0998">Cell outer membrane</keyword>
<evidence type="ECO:0000256" key="3">
    <source>
        <dbReference type="ARBA" id="ARBA00022452"/>
    </source>
</evidence>
<feature type="chain" id="PRO_5013011189" evidence="13">
    <location>
        <begin position="28"/>
        <end position="826"/>
    </location>
</feature>
<organism evidence="16 17">
    <name type="scientific">Brevundimonas subvibrioides</name>
    <dbReference type="NCBI Taxonomy" id="74313"/>
    <lineage>
        <taxon>Bacteria</taxon>
        <taxon>Pseudomonadati</taxon>
        <taxon>Pseudomonadota</taxon>
        <taxon>Alphaproteobacteria</taxon>
        <taxon>Caulobacterales</taxon>
        <taxon>Caulobacteraceae</taxon>
        <taxon>Brevundimonas</taxon>
    </lineage>
</organism>
<dbReference type="Gene3D" id="2.40.170.20">
    <property type="entry name" value="TonB-dependent receptor, beta-barrel domain"/>
    <property type="match status" value="2"/>
</dbReference>
<evidence type="ECO:0000256" key="1">
    <source>
        <dbReference type="ARBA" id="ARBA00004571"/>
    </source>
</evidence>
<feature type="domain" description="TonB-dependent receptor-like beta-barrel" evidence="14">
    <location>
        <begin position="329"/>
        <end position="783"/>
    </location>
</feature>
<dbReference type="EMBL" id="NCEQ01000023">
    <property type="protein sequence ID" value="OYX54664.1"/>
    <property type="molecule type" value="Genomic_DNA"/>
</dbReference>
<protein>
    <submittedName>
        <fullName evidence="16">TonB-dependent receptor</fullName>
    </submittedName>
</protein>
<dbReference type="AlphaFoldDB" id="A0A258HDG4"/>
<dbReference type="PANTHER" id="PTHR32552">
    <property type="entry name" value="FERRICHROME IRON RECEPTOR-RELATED"/>
    <property type="match status" value="1"/>
</dbReference>
<evidence type="ECO:0000256" key="9">
    <source>
        <dbReference type="ARBA" id="ARBA00023136"/>
    </source>
</evidence>
<reference evidence="16 17" key="1">
    <citation type="submission" date="2017-03" db="EMBL/GenBank/DDBJ databases">
        <title>Lifting the veil on microbial sulfur biogeochemistry in mining wastewaters.</title>
        <authorList>
            <person name="Kantor R.S."/>
            <person name="Colenbrander Nelson T."/>
            <person name="Marshall S."/>
            <person name="Bennett D."/>
            <person name="Apte S."/>
            <person name="Camacho D."/>
            <person name="Thomas B.C."/>
            <person name="Warren L.A."/>
            <person name="Banfield J.F."/>
        </authorList>
    </citation>
    <scope>NUCLEOTIDE SEQUENCE [LARGE SCALE GENOMIC DNA]</scope>
    <source>
        <strain evidence="16">32-68-21</strain>
    </source>
</reference>
<proteinExistence type="inferred from homology"/>
<comment type="similarity">
    <text evidence="11 12">Belongs to the TonB-dependent receptor family.</text>
</comment>
<evidence type="ECO:0000256" key="12">
    <source>
        <dbReference type="RuleBase" id="RU003357"/>
    </source>
</evidence>
<evidence type="ECO:0000256" key="2">
    <source>
        <dbReference type="ARBA" id="ARBA00022448"/>
    </source>
</evidence>
<feature type="signal peptide" evidence="13">
    <location>
        <begin position="1"/>
        <end position="27"/>
    </location>
</feature>
<comment type="caution">
    <text evidence="16">The sequence shown here is derived from an EMBL/GenBank/DDBJ whole genome shotgun (WGS) entry which is preliminary data.</text>
</comment>
<keyword evidence="2 11" id="KW-0813">Transport</keyword>
<gene>
    <name evidence="16" type="ORF">B7Y86_15870</name>
</gene>
<evidence type="ECO:0000256" key="13">
    <source>
        <dbReference type="SAM" id="SignalP"/>
    </source>
</evidence>
<dbReference type="PROSITE" id="PS52016">
    <property type="entry name" value="TONB_DEPENDENT_REC_3"/>
    <property type="match status" value="1"/>
</dbReference>
<dbReference type="InterPro" id="IPR012910">
    <property type="entry name" value="Plug_dom"/>
</dbReference>
<keyword evidence="5 11" id="KW-0812">Transmembrane</keyword>
<dbReference type="Proteomes" id="UP000216147">
    <property type="component" value="Unassembled WGS sequence"/>
</dbReference>
<keyword evidence="4" id="KW-0410">Iron transport</keyword>
<evidence type="ECO:0000256" key="8">
    <source>
        <dbReference type="ARBA" id="ARBA00023077"/>
    </source>
</evidence>
<evidence type="ECO:0000256" key="4">
    <source>
        <dbReference type="ARBA" id="ARBA00022496"/>
    </source>
</evidence>
<dbReference type="GO" id="GO:0006826">
    <property type="term" value="P:iron ion transport"/>
    <property type="evidence" value="ECO:0007669"/>
    <property type="project" value="UniProtKB-KW"/>
</dbReference>
<keyword evidence="3 11" id="KW-1134">Transmembrane beta strand</keyword>
<dbReference type="Pfam" id="PF07715">
    <property type="entry name" value="Plug"/>
    <property type="match status" value="1"/>
</dbReference>
<dbReference type="GO" id="GO:0009279">
    <property type="term" value="C:cell outer membrane"/>
    <property type="evidence" value="ECO:0007669"/>
    <property type="project" value="UniProtKB-SubCell"/>
</dbReference>